<keyword evidence="4" id="KW-1185">Reference proteome</keyword>
<dbReference type="PANTHER" id="PTHR22380">
    <property type="entry name" value="TESTIS-EXPRESSED PROTEIN 15"/>
    <property type="match status" value="1"/>
</dbReference>
<dbReference type="KEGG" id="hro:HELRODRAFT_175766"/>
<dbReference type="EMBL" id="AMQM01005422">
    <property type="status" value="NOT_ANNOTATED_CDS"/>
    <property type="molecule type" value="Genomic_DNA"/>
</dbReference>
<sequence length="532" mass="57725">MYRIIGSDDGRMVLQNGLNDLTNCFTEFPIKSAASAEIIDILKKSYLDDKVEEFRRGGCRDIELDSKFGFTVENDTGNLLLTVQNGLSTKESDYNTIGYNNMGIYLCKHADVCIQHTMVKTTGCDVIKLVLCKYVTGKVTTAIPRTATVGEFIEPTAGFSAHISVIQPSIKDSLQSQYDRSQVYLYEINNSQQPVVYPRHVLPYALIILTLNSSAPPHLENDLVKIFSDVNKKNSKPDIFANPKLQQVINQINAKGPPELLGLQAVQNVTDVLPISVIGIGATLQTKVTKSSVVNNTLLSSSENMQLQKVINQLNAKYDSESGNSENNLLVNEAQLVNKNSFNSDQLSTIISLDDYIANTGSNKLRQQTQQIDILTAGHANLLQYAKHELTPYQTLNLISAGSGQFGFPNSTQAPTSDINQLIAGYSQLQGVSLPVPTMIALDSPATAIFGQNSGANALYQQELIPIDYLSAVSSPSLVSRNVSASVGLPAFYNDQSLGYSVVAGGGNLKRSYVGDGANTSGLVIDKRARLV</sequence>
<dbReference type="Pfam" id="PF12509">
    <property type="entry name" value="DUF3715"/>
    <property type="match status" value="1"/>
</dbReference>
<gene>
    <name evidence="3" type="primary">20205523</name>
    <name evidence="2" type="ORF">HELRODRAFT_175766</name>
</gene>
<dbReference type="InParanoid" id="T1F9M4"/>
<evidence type="ECO:0000313" key="3">
    <source>
        <dbReference type="EnsemblMetazoa" id="HelroP175766"/>
    </source>
</evidence>
<dbReference type="GO" id="GO:0007140">
    <property type="term" value="P:male meiotic nuclear division"/>
    <property type="evidence" value="ECO:0007669"/>
    <property type="project" value="InterPro"/>
</dbReference>
<dbReference type="Proteomes" id="UP000015101">
    <property type="component" value="Unassembled WGS sequence"/>
</dbReference>
<dbReference type="InterPro" id="IPR022188">
    <property type="entry name" value="TASOR_DUF3715"/>
</dbReference>
<dbReference type="EMBL" id="KB096945">
    <property type="protein sequence ID" value="ESO00356.1"/>
    <property type="molecule type" value="Genomic_DNA"/>
</dbReference>
<dbReference type="GO" id="GO:0010569">
    <property type="term" value="P:regulation of double-strand break repair via homologous recombination"/>
    <property type="evidence" value="ECO:0007669"/>
    <property type="project" value="InterPro"/>
</dbReference>
<protein>
    <recommendedName>
        <fullName evidence="1">TASOR pseudo-PARP domain-containing protein</fullName>
    </recommendedName>
</protein>
<dbReference type="PANTHER" id="PTHR22380:SF1">
    <property type="entry name" value="TESTIS-EXPRESSED PROTEIN 15"/>
    <property type="match status" value="1"/>
</dbReference>
<evidence type="ECO:0000313" key="2">
    <source>
        <dbReference type="EMBL" id="ESO00356.1"/>
    </source>
</evidence>
<dbReference type="RefSeq" id="XP_009021406.1">
    <property type="nucleotide sequence ID" value="XM_009023158.1"/>
</dbReference>
<reference evidence="2 4" key="2">
    <citation type="journal article" date="2013" name="Nature">
        <title>Insights into bilaterian evolution from three spiralian genomes.</title>
        <authorList>
            <person name="Simakov O."/>
            <person name="Marletaz F."/>
            <person name="Cho S.J."/>
            <person name="Edsinger-Gonzales E."/>
            <person name="Havlak P."/>
            <person name="Hellsten U."/>
            <person name="Kuo D.H."/>
            <person name="Larsson T."/>
            <person name="Lv J."/>
            <person name="Arendt D."/>
            <person name="Savage R."/>
            <person name="Osoegawa K."/>
            <person name="de Jong P."/>
            <person name="Grimwood J."/>
            <person name="Chapman J.A."/>
            <person name="Shapiro H."/>
            <person name="Aerts A."/>
            <person name="Otillar R.P."/>
            <person name="Terry A.Y."/>
            <person name="Boore J.L."/>
            <person name="Grigoriev I.V."/>
            <person name="Lindberg D.R."/>
            <person name="Seaver E.C."/>
            <person name="Weisblat D.A."/>
            <person name="Putnam N.H."/>
            <person name="Rokhsar D.S."/>
        </authorList>
    </citation>
    <scope>NUCLEOTIDE SEQUENCE</scope>
</reference>
<dbReference type="GeneID" id="20205523"/>
<dbReference type="CTD" id="20205523"/>
<feature type="domain" description="TASOR pseudo-PARP" evidence="1">
    <location>
        <begin position="53"/>
        <end position="203"/>
    </location>
</feature>
<proteinExistence type="predicted"/>
<reference evidence="4" key="1">
    <citation type="submission" date="2012-12" db="EMBL/GenBank/DDBJ databases">
        <authorList>
            <person name="Hellsten U."/>
            <person name="Grimwood J."/>
            <person name="Chapman J.A."/>
            <person name="Shapiro H."/>
            <person name="Aerts A."/>
            <person name="Otillar R.P."/>
            <person name="Terry A.Y."/>
            <person name="Boore J.L."/>
            <person name="Simakov O."/>
            <person name="Marletaz F."/>
            <person name="Cho S.-J."/>
            <person name="Edsinger-Gonzales E."/>
            <person name="Havlak P."/>
            <person name="Kuo D.-H."/>
            <person name="Larsson T."/>
            <person name="Lv J."/>
            <person name="Arendt D."/>
            <person name="Savage R."/>
            <person name="Osoegawa K."/>
            <person name="de Jong P."/>
            <person name="Lindberg D.R."/>
            <person name="Seaver E.C."/>
            <person name="Weisblat D.A."/>
            <person name="Putnam N.H."/>
            <person name="Grigoriev I.V."/>
            <person name="Rokhsar D.S."/>
        </authorList>
    </citation>
    <scope>NUCLEOTIDE SEQUENCE</scope>
</reference>
<organism evidence="3 4">
    <name type="scientific">Helobdella robusta</name>
    <name type="common">Californian leech</name>
    <dbReference type="NCBI Taxonomy" id="6412"/>
    <lineage>
        <taxon>Eukaryota</taxon>
        <taxon>Metazoa</taxon>
        <taxon>Spiralia</taxon>
        <taxon>Lophotrochozoa</taxon>
        <taxon>Annelida</taxon>
        <taxon>Clitellata</taxon>
        <taxon>Hirudinea</taxon>
        <taxon>Rhynchobdellida</taxon>
        <taxon>Glossiphoniidae</taxon>
        <taxon>Helobdella</taxon>
    </lineage>
</organism>
<dbReference type="GO" id="GO:0007129">
    <property type="term" value="P:homologous chromosome pairing at meiosis"/>
    <property type="evidence" value="ECO:0007669"/>
    <property type="project" value="InterPro"/>
</dbReference>
<dbReference type="InterPro" id="IPR026616">
    <property type="entry name" value="TEX15"/>
</dbReference>
<evidence type="ECO:0000313" key="4">
    <source>
        <dbReference type="Proteomes" id="UP000015101"/>
    </source>
</evidence>
<dbReference type="EMBL" id="AMQM01005423">
    <property type="status" value="NOT_ANNOTATED_CDS"/>
    <property type="molecule type" value="Genomic_DNA"/>
</dbReference>
<dbReference type="OrthoDB" id="10054471at2759"/>
<dbReference type="EnsemblMetazoa" id="HelroT175766">
    <property type="protein sequence ID" value="HelroP175766"/>
    <property type="gene ID" value="HelroG175766"/>
</dbReference>
<dbReference type="STRING" id="6412.T1F9M4"/>
<dbReference type="AlphaFoldDB" id="T1F9M4"/>
<reference evidence="3" key="3">
    <citation type="submission" date="2015-06" db="UniProtKB">
        <authorList>
            <consortium name="EnsemblMetazoa"/>
        </authorList>
    </citation>
    <scope>IDENTIFICATION</scope>
</reference>
<accession>T1F9M4</accession>
<name>T1F9M4_HELRO</name>
<evidence type="ECO:0000259" key="1">
    <source>
        <dbReference type="Pfam" id="PF12509"/>
    </source>
</evidence>
<dbReference type="HOGENOM" id="CLU_512201_0_0_1"/>